<proteinExistence type="predicted"/>
<evidence type="ECO:0000313" key="2">
    <source>
        <dbReference type="Proteomes" id="UP000827133"/>
    </source>
</evidence>
<reference evidence="1" key="1">
    <citation type="journal article" date="2021" name="Mol. Plant Microbe Interact.">
        <title>Telomere to telomere genome assembly of Fusarium musae F31, causal agent of crown rot disease of banana.</title>
        <authorList>
            <person name="Degradi L."/>
            <person name="Tava V."/>
            <person name="Kunova A."/>
            <person name="Cortesi P."/>
            <person name="Saracchi M."/>
            <person name="Pasquali M."/>
        </authorList>
    </citation>
    <scope>NUCLEOTIDE SEQUENCE</scope>
    <source>
        <strain evidence="1">F31</strain>
    </source>
</reference>
<dbReference type="AlphaFoldDB" id="A0A9P8D984"/>
<dbReference type="GeneID" id="68318419"/>
<dbReference type="RefSeq" id="XP_044676695.1">
    <property type="nucleotide sequence ID" value="XM_044828141.1"/>
</dbReference>
<sequence length="193" mass="21824">MAEDLVVGIDVRLTGTGVAYRRKGYAKVTALGWGIDERDPKTPTRLYYNAHHQLPKLVGWGMEVPDDSTEHLKLKEGFKLDLGAVDADQVEVKRMYRDFLTCLFRELSTQRFTPALLGGKQFEETRVLFLFSVPALWDPAVVHDFTQLIRESGFEKEGLRSVSVTMTEPQAVAAYEICVPNSDYKLKVSELKP</sequence>
<dbReference type="Proteomes" id="UP000827133">
    <property type="component" value="Unassembled WGS sequence"/>
</dbReference>
<name>A0A9P8D984_9HYPO</name>
<evidence type="ECO:0000313" key="1">
    <source>
        <dbReference type="EMBL" id="KAG9497695.1"/>
    </source>
</evidence>
<keyword evidence="2" id="KW-1185">Reference proteome</keyword>
<comment type="caution">
    <text evidence="1">The sequence shown here is derived from an EMBL/GenBank/DDBJ whole genome shotgun (WGS) entry which is preliminary data.</text>
</comment>
<dbReference type="EMBL" id="JAHBCI010000008">
    <property type="protein sequence ID" value="KAG9497695.1"/>
    <property type="molecule type" value="Genomic_DNA"/>
</dbReference>
<accession>A0A9P8D984</accession>
<dbReference type="Gene3D" id="3.30.420.40">
    <property type="match status" value="1"/>
</dbReference>
<organism evidence="1 2">
    <name type="scientific">Fusarium musae</name>
    <dbReference type="NCBI Taxonomy" id="1042133"/>
    <lineage>
        <taxon>Eukaryota</taxon>
        <taxon>Fungi</taxon>
        <taxon>Dikarya</taxon>
        <taxon>Ascomycota</taxon>
        <taxon>Pezizomycotina</taxon>
        <taxon>Sordariomycetes</taxon>
        <taxon>Hypocreomycetidae</taxon>
        <taxon>Hypocreales</taxon>
        <taxon>Nectriaceae</taxon>
        <taxon>Fusarium</taxon>
    </lineage>
</organism>
<dbReference type="KEGG" id="fmu:J7337_010563"/>
<protein>
    <submittedName>
        <fullName evidence="1">Uncharacterized protein</fullName>
    </submittedName>
</protein>
<gene>
    <name evidence="1" type="ORF">J7337_010563</name>
</gene>